<dbReference type="Gene3D" id="1.25.40.10">
    <property type="entry name" value="Tetratricopeptide repeat domain"/>
    <property type="match status" value="1"/>
</dbReference>
<reference evidence="1" key="1">
    <citation type="submission" date="2021-01" db="EMBL/GenBank/DDBJ databases">
        <title>Fulvivirga kasyanovii gen. nov., sp nov., a novel member of the phylum Bacteroidetes isolated from seawater in a mussel farm.</title>
        <authorList>
            <person name="Zhao L.-H."/>
            <person name="Wang Z.-J."/>
        </authorList>
    </citation>
    <scope>NUCLEOTIDE SEQUENCE</scope>
    <source>
        <strain evidence="1">2943</strain>
    </source>
</reference>
<evidence type="ECO:0000313" key="1">
    <source>
        <dbReference type="EMBL" id="MBL3657611.1"/>
    </source>
</evidence>
<dbReference type="SUPFAM" id="SSF48452">
    <property type="entry name" value="TPR-like"/>
    <property type="match status" value="1"/>
</dbReference>
<dbReference type="InterPro" id="IPR019734">
    <property type="entry name" value="TPR_rpt"/>
</dbReference>
<keyword evidence="2" id="KW-1185">Reference proteome</keyword>
<name>A0A937K1L2_9BACT</name>
<dbReference type="Pfam" id="PF13181">
    <property type="entry name" value="TPR_8"/>
    <property type="match status" value="1"/>
</dbReference>
<evidence type="ECO:0000313" key="2">
    <source>
        <dbReference type="Proteomes" id="UP000659388"/>
    </source>
</evidence>
<dbReference type="InterPro" id="IPR011990">
    <property type="entry name" value="TPR-like_helical_dom_sf"/>
</dbReference>
<organism evidence="1 2">
    <name type="scientific">Fulvivirga sediminis</name>
    <dbReference type="NCBI Taxonomy" id="2803949"/>
    <lineage>
        <taxon>Bacteria</taxon>
        <taxon>Pseudomonadati</taxon>
        <taxon>Bacteroidota</taxon>
        <taxon>Cytophagia</taxon>
        <taxon>Cytophagales</taxon>
        <taxon>Fulvivirgaceae</taxon>
        <taxon>Fulvivirga</taxon>
    </lineage>
</organism>
<dbReference type="Proteomes" id="UP000659388">
    <property type="component" value="Unassembled WGS sequence"/>
</dbReference>
<dbReference type="PROSITE" id="PS51257">
    <property type="entry name" value="PROKAR_LIPOPROTEIN"/>
    <property type="match status" value="1"/>
</dbReference>
<comment type="caution">
    <text evidence="1">The sequence shown here is derived from an EMBL/GenBank/DDBJ whole genome shotgun (WGS) entry which is preliminary data.</text>
</comment>
<proteinExistence type="predicted"/>
<protein>
    <submittedName>
        <fullName evidence="1">Tetratricopeptide repeat protein</fullName>
    </submittedName>
</protein>
<dbReference type="RefSeq" id="WP_202245394.1">
    <property type="nucleotide sequence ID" value="NZ_JAESIY010000008.1"/>
</dbReference>
<dbReference type="AlphaFoldDB" id="A0A937K1L2"/>
<sequence>MKHLFKYSRPYLLHCFVYCVLMCSCADKEIINSKELPDDIHSLENLLENDPLEVDQKMAVYYELSKKHRTDHLELADSYTDKLISLSEQVKSKYFLARGHYMKGMIGKEKGNYQQAVNHYIISSDLFDKLNDELWNADALNNIGDIFYNIQGYDLALPYLQKASTIY</sequence>
<dbReference type="EMBL" id="JAESIY010000008">
    <property type="protein sequence ID" value="MBL3657611.1"/>
    <property type="molecule type" value="Genomic_DNA"/>
</dbReference>
<gene>
    <name evidence="1" type="ORF">JL102_15790</name>
</gene>
<accession>A0A937K1L2</accession>